<comment type="caution">
    <text evidence="3">The sequence shown here is derived from an EMBL/GenBank/DDBJ whole genome shotgun (WGS) entry which is preliminary data.</text>
</comment>
<keyword evidence="4" id="KW-1185">Reference proteome</keyword>
<dbReference type="Pfam" id="PF11827">
    <property type="entry name" value="DUF3347"/>
    <property type="match status" value="1"/>
</dbReference>
<dbReference type="EMBL" id="QKLU01000003">
    <property type="protein sequence ID" value="PYF74628.1"/>
    <property type="molecule type" value="Genomic_DNA"/>
</dbReference>
<reference evidence="3 4" key="1">
    <citation type="submission" date="2018-06" db="EMBL/GenBank/DDBJ databases">
        <title>Genomic Encyclopedia of Archaeal and Bacterial Type Strains, Phase II (KMG-II): from individual species to whole genera.</title>
        <authorList>
            <person name="Goeker M."/>
        </authorList>
    </citation>
    <scope>NUCLEOTIDE SEQUENCE [LARGE SCALE GENOMIC DNA]</scope>
    <source>
        <strain evidence="3 4">DSM 27372</strain>
    </source>
</reference>
<protein>
    <submittedName>
        <fullName evidence="3">Uncharacterized protein DUF3347</fullName>
    </submittedName>
</protein>
<accession>A0A318UHU9</accession>
<dbReference type="InterPro" id="IPR021782">
    <property type="entry name" value="DUF3347"/>
</dbReference>
<feature type="chain" id="PRO_5016331560" evidence="1">
    <location>
        <begin position="22"/>
        <end position="159"/>
    </location>
</feature>
<evidence type="ECO:0000256" key="1">
    <source>
        <dbReference type="SAM" id="SignalP"/>
    </source>
</evidence>
<name>A0A318UHU9_9SPHI</name>
<feature type="domain" description="DUF3347" evidence="2">
    <location>
        <begin position="34"/>
        <end position="116"/>
    </location>
</feature>
<dbReference type="AlphaFoldDB" id="A0A318UHU9"/>
<evidence type="ECO:0000313" key="4">
    <source>
        <dbReference type="Proteomes" id="UP000248198"/>
    </source>
</evidence>
<organism evidence="3 4">
    <name type="scientific">Pedobacter nutrimenti</name>
    <dbReference type="NCBI Taxonomy" id="1241337"/>
    <lineage>
        <taxon>Bacteria</taxon>
        <taxon>Pseudomonadati</taxon>
        <taxon>Bacteroidota</taxon>
        <taxon>Sphingobacteriia</taxon>
        <taxon>Sphingobacteriales</taxon>
        <taxon>Sphingobacteriaceae</taxon>
        <taxon>Pedobacter</taxon>
    </lineage>
</organism>
<dbReference type="RefSeq" id="WP_110829300.1">
    <property type="nucleotide sequence ID" value="NZ_QKLU01000003.1"/>
</dbReference>
<evidence type="ECO:0000313" key="3">
    <source>
        <dbReference type="EMBL" id="PYF74628.1"/>
    </source>
</evidence>
<dbReference type="Proteomes" id="UP000248198">
    <property type="component" value="Unassembled WGS sequence"/>
</dbReference>
<dbReference type="OrthoDB" id="5513217at2"/>
<evidence type="ECO:0000259" key="2">
    <source>
        <dbReference type="Pfam" id="PF11827"/>
    </source>
</evidence>
<proteinExistence type="predicted"/>
<feature type="signal peptide" evidence="1">
    <location>
        <begin position="1"/>
        <end position="21"/>
    </location>
</feature>
<keyword evidence="1" id="KW-0732">Signal</keyword>
<gene>
    <name evidence="3" type="ORF">B0O44_10373</name>
</gene>
<sequence length="159" mass="17556">MKRIFLLVAFLATSLVYNSYAQDHSDHTQSGDLLNLYYKTKDALVAGNANLVASKSAELVKVLNSTEDKTVSKTMKVSLLEHAGMIAESKDLKSQREHFAGLSNGMIALAKSTKLSAEPIYQQYCPMKKANWLSSEKAIKNPYYGNSMLTCGKIVETIK</sequence>